<reference evidence="1 2" key="1">
    <citation type="submission" date="2018-03" db="EMBL/GenBank/DDBJ databases">
        <title>Massilia armeniaca sp. nov., isolated from desert soil.</title>
        <authorList>
            <person name="Huang H."/>
            <person name="Ren M."/>
        </authorList>
    </citation>
    <scope>NUCLEOTIDE SEQUENCE [LARGE SCALE GENOMIC DNA]</scope>
    <source>
        <strain evidence="1 2">ZMN-3</strain>
    </source>
</reference>
<accession>A0A2R4C9G3</accession>
<dbReference type="EMBL" id="CP028324">
    <property type="protein sequence ID" value="AVR96247.1"/>
    <property type="molecule type" value="Genomic_DNA"/>
</dbReference>
<dbReference type="AlphaFoldDB" id="A0A2R4C9G3"/>
<protein>
    <submittedName>
        <fullName evidence="1">Uncharacterized protein</fullName>
    </submittedName>
</protein>
<dbReference type="OrthoDB" id="8759219at2"/>
<keyword evidence="2" id="KW-1185">Reference proteome</keyword>
<dbReference type="RefSeq" id="WP_107141595.1">
    <property type="nucleotide sequence ID" value="NZ_CP028324.1"/>
</dbReference>
<sequence>MNALKHMEAIFVIVAGVALSVTFATTETKPLTVAADAVVTVQGDAPMPVVTIAAKRLTAAEKAALI</sequence>
<proteinExistence type="predicted"/>
<dbReference type="Proteomes" id="UP000240505">
    <property type="component" value="Chromosome"/>
</dbReference>
<evidence type="ECO:0000313" key="2">
    <source>
        <dbReference type="Proteomes" id="UP000240505"/>
    </source>
</evidence>
<gene>
    <name evidence="1" type="ORF">C9I28_11410</name>
</gene>
<name>A0A2R4C9G3_9BURK</name>
<evidence type="ECO:0000313" key="1">
    <source>
        <dbReference type="EMBL" id="AVR96247.1"/>
    </source>
</evidence>
<organism evidence="1 2">
    <name type="scientific">Pseudoduganella armeniaca</name>
    <dbReference type="NCBI Taxonomy" id="2072590"/>
    <lineage>
        <taxon>Bacteria</taxon>
        <taxon>Pseudomonadati</taxon>
        <taxon>Pseudomonadota</taxon>
        <taxon>Betaproteobacteria</taxon>
        <taxon>Burkholderiales</taxon>
        <taxon>Oxalobacteraceae</taxon>
        <taxon>Telluria group</taxon>
        <taxon>Pseudoduganella</taxon>
    </lineage>
</organism>
<dbReference type="KEGG" id="masz:C9I28_11410"/>